<dbReference type="Proteomes" id="UP001500630">
    <property type="component" value="Unassembled WGS sequence"/>
</dbReference>
<accession>A0ABP6XZ04</accession>
<dbReference type="SMART" id="SM00829">
    <property type="entry name" value="PKS_ER"/>
    <property type="match status" value="1"/>
</dbReference>
<dbReference type="InterPro" id="IPR041694">
    <property type="entry name" value="ADH_N_2"/>
</dbReference>
<dbReference type="Pfam" id="PF16884">
    <property type="entry name" value="ADH_N_2"/>
    <property type="match status" value="1"/>
</dbReference>
<evidence type="ECO:0000256" key="1">
    <source>
        <dbReference type="ARBA" id="ARBA00023002"/>
    </source>
</evidence>
<dbReference type="PANTHER" id="PTHR43205">
    <property type="entry name" value="PROSTAGLANDIN REDUCTASE"/>
    <property type="match status" value="1"/>
</dbReference>
<dbReference type="InterPro" id="IPR045010">
    <property type="entry name" value="MDR_fam"/>
</dbReference>
<protein>
    <submittedName>
        <fullName evidence="3">NADP-dependent oxidoreductase</fullName>
    </submittedName>
</protein>
<dbReference type="SUPFAM" id="SSF51735">
    <property type="entry name" value="NAD(P)-binding Rossmann-fold domains"/>
    <property type="match status" value="1"/>
</dbReference>
<dbReference type="InterPro" id="IPR020843">
    <property type="entry name" value="ER"/>
</dbReference>
<evidence type="ECO:0000313" key="4">
    <source>
        <dbReference type="Proteomes" id="UP001500630"/>
    </source>
</evidence>
<dbReference type="SUPFAM" id="SSF50129">
    <property type="entry name" value="GroES-like"/>
    <property type="match status" value="1"/>
</dbReference>
<comment type="caution">
    <text evidence="3">The sequence shown here is derived from an EMBL/GenBank/DDBJ whole genome shotgun (WGS) entry which is preliminary data.</text>
</comment>
<dbReference type="Pfam" id="PF00107">
    <property type="entry name" value="ADH_zinc_N"/>
    <property type="match status" value="1"/>
</dbReference>
<evidence type="ECO:0000313" key="3">
    <source>
        <dbReference type="EMBL" id="GAA3574740.1"/>
    </source>
</evidence>
<gene>
    <name evidence="3" type="ORF">GCM10022419_064790</name>
</gene>
<dbReference type="Gene3D" id="3.90.180.10">
    <property type="entry name" value="Medium-chain alcohol dehydrogenases, catalytic domain"/>
    <property type="match status" value="1"/>
</dbReference>
<dbReference type="RefSeq" id="WP_345567695.1">
    <property type="nucleotide sequence ID" value="NZ_BAABDQ010000016.1"/>
</dbReference>
<dbReference type="InterPro" id="IPR013149">
    <property type="entry name" value="ADH-like_C"/>
</dbReference>
<dbReference type="CDD" id="cd05288">
    <property type="entry name" value="PGDH"/>
    <property type="match status" value="1"/>
</dbReference>
<dbReference type="PANTHER" id="PTHR43205:SF7">
    <property type="entry name" value="PROSTAGLANDIN REDUCTASE 1"/>
    <property type="match status" value="1"/>
</dbReference>
<dbReference type="InterPro" id="IPR011032">
    <property type="entry name" value="GroES-like_sf"/>
</dbReference>
<name>A0ABP6XZ04_9ACTN</name>
<dbReference type="Gene3D" id="3.40.50.720">
    <property type="entry name" value="NAD(P)-binding Rossmann-like Domain"/>
    <property type="match status" value="1"/>
</dbReference>
<evidence type="ECO:0000259" key="2">
    <source>
        <dbReference type="SMART" id="SM00829"/>
    </source>
</evidence>
<feature type="domain" description="Enoyl reductase (ER)" evidence="2">
    <location>
        <begin position="13"/>
        <end position="323"/>
    </location>
</feature>
<keyword evidence="4" id="KW-1185">Reference proteome</keyword>
<dbReference type="EMBL" id="BAABDQ010000016">
    <property type="protein sequence ID" value="GAA3574740.1"/>
    <property type="molecule type" value="Genomic_DNA"/>
</dbReference>
<dbReference type="InterPro" id="IPR036291">
    <property type="entry name" value="NAD(P)-bd_dom_sf"/>
</dbReference>
<reference evidence="4" key="1">
    <citation type="journal article" date="2019" name="Int. J. Syst. Evol. Microbiol.">
        <title>The Global Catalogue of Microorganisms (GCM) 10K type strain sequencing project: providing services to taxonomists for standard genome sequencing and annotation.</title>
        <authorList>
            <consortium name="The Broad Institute Genomics Platform"/>
            <consortium name="The Broad Institute Genome Sequencing Center for Infectious Disease"/>
            <person name="Wu L."/>
            <person name="Ma J."/>
        </authorList>
    </citation>
    <scope>NUCLEOTIDE SEQUENCE [LARGE SCALE GENOMIC DNA]</scope>
    <source>
        <strain evidence="4">JCM 17326</strain>
    </source>
</reference>
<proteinExistence type="predicted"/>
<keyword evidence="1" id="KW-0560">Oxidoreductase</keyword>
<organism evidence="3 4">
    <name type="scientific">Nonomuraea rosea</name>
    <dbReference type="NCBI Taxonomy" id="638574"/>
    <lineage>
        <taxon>Bacteria</taxon>
        <taxon>Bacillati</taxon>
        <taxon>Actinomycetota</taxon>
        <taxon>Actinomycetes</taxon>
        <taxon>Streptosporangiales</taxon>
        <taxon>Streptosporangiaceae</taxon>
        <taxon>Nonomuraea</taxon>
    </lineage>
</organism>
<sequence length="325" mass="34147">MAIVVQQVARPQGRPAAEQFAYLDVPTPVPGPGEALVENLYLSVDPYMRERMDVGDLGVPMEGRSLGRVADSRDPRLTAGDLVFHRQGWRSHALVAPEDVRVLPETPGVPLTAYLSVLGGTGLSAYVGLTRIAGLRPGETVFISAAAGGVGSAAGQIARLLGAGRIIGSTGSAAKAKHLTAELGFDTAIDYRAGDLAGQLAAAAPDGIDVYLDNVGGDHLEAAIGVMRERGRIAWCGAVGQYNTAVAPPAPRNLYDIVGKQIRLEGFLVRDHRHLQPELEELLIPHLRAGRVIADETVVEGLTGMVDAFLSMLGGGNTGKMLVKV</sequence>